<evidence type="ECO:0000313" key="3">
    <source>
        <dbReference type="Proteomes" id="UP001221142"/>
    </source>
</evidence>
<feature type="region of interest" description="Disordered" evidence="1">
    <location>
        <begin position="892"/>
        <end position="919"/>
    </location>
</feature>
<evidence type="ECO:0000313" key="2">
    <source>
        <dbReference type="EMBL" id="KAJ7619744.1"/>
    </source>
</evidence>
<feature type="compositionally biased region" description="Basic and acidic residues" evidence="1">
    <location>
        <begin position="468"/>
        <end position="489"/>
    </location>
</feature>
<reference evidence="2" key="1">
    <citation type="submission" date="2023-03" db="EMBL/GenBank/DDBJ databases">
        <title>Massive genome expansion in bonnet fungi (Mycena s.s.) driven by repeated elements and novel gene families across ecological guilds.</title>
        <authorList>
            <consortium name="Lawrence Berkeley National Laboratory"/>
            <person name="Harder C.B."/>
            <person name="Miyauchi S."/>
            <person name="Viragh M."/>
            <person name="Kuo A."/>
            <person name="Thoen E."/>
            <person name="Andreopoulos B."/>
            <person name="Lu D."/>
            <person name="Skrede I."/>
            <person name="Drula E."/>
            <person name="Henrissat B."/>
            <person name="Morin E."/>
            <person name="Kohler A."/>
            <person name="Barry K."/>
            <person name="LaButti K."/>
            <person name="Morin E."/>
            <person name="Salamov A."/>
            <person name="Lipzen A."/>
            <person name="Mereny Z."/>
            <person name="Hegedus B."/>
            <person name="Baldrian P."/>
            <person name="Stursova M."/>
            <person name="Weitz H."/>
            <person name="Taylor A."/>
            <person name="Grigoriev I.V."/>
            <person name="Nagy L.G."/>
            <person name="Martin F."/>
            <person name="Kauserud H."/>
        </authorList>
    </citation>
    <scope>NUCLEOTIDE SEQUENCE</scope>
    <source>
        <strain evidence="2">9284</strain>
    </source>
</reference>
<sequence>MSVVPDSQDILMREPDPLPIITPPLIPNSSLNKDVLMREPDPLVVLTPLIVTHSSLTNNVLMQKPDPLAGTTPPIVPTPNEPAIPPPAVHPVVPEVDMGPEPPAFPPPAVHPVVPEVDMGPEPPALPGNTHARRNPHLPIITARARYRKPKEKNGAQMTRLRRQMRVNKAQDLADDIRDLRQALDDALPAVAAKHNIALKELRRRVYNGAGIKTKRNLSVYNAKVACVMEIANEGLMLGDRFNMTEIKQMIKKDPSLLTDVDPDHLEEMITKLEAQRLRTLAVISELVAGLYRRTGIVGFAFFTRGNFSDITAPLAIHSGGALGFCSEMLNREPEVINAMLELWQIQRVEGAITAPSVEKMHIVSAAMIKSGLVQVTGKSNCHEFRELCQVHRASEAHRTRRGPSGVPWKRLSKQSVTGDVRRIYKALKDGSMKWKKLRTEEDEEDEERRFNKLISKGLATAGKKRKVRDDLGATHRTQGRELESERRMGCRAAVARVTDDGEPSDNEDRPECTGQVKSTKAAATKPTKRPRPAALQAPPKPLPPSPPPRRPRAAASKSPRAAASKSTTKTTPTPGPASQVQAACQTVCQSKELPALRPDGGTLQHERQMRELMGGSEGGSDDRSDDDDEGEEQVVSTKRGPPAKSRRTAKEPGEQAVKKTKKRVNKHARDDSQDEDEQPSPRRPSLSWSCRGRGLLGMGRLMRLGEEGRPSRSKIMMRDQSARLYCDSTTWDLYLVPEVGKMVVKKQALFDPMMRIGDALMSNSEFKNDIQAEGSSEVPSPKWKQAREIRVLKDLATQESVSKYHFRDHSSADVHLTGRVLNHLQSRERENGRVSRPRWRNMTAGRGWWKGEGTAGENFAKSFQRSDSVRIIGKDDFAVVRSLASSLPCRPMSRAEVSTTATAPVHQEPSSASAPRPRHRWQLLRRSLFVGIKTWPLFGYRQHSSD</sequence>
<proteinExistence type="predicted"/>
<organism evidence="2 3">
    <name type="scientific">Roridomyces roridus</name>
    <dbReference type="NCBI Taxonomy" id="1738132"/>
    <lineage>
        <taxon>Eukaryota</taxon>
        <taxon>Fungi</taxon>
        <taxon>Dikarya</taxon>
        <taxon>Basidiomycota</taxon>
        <taxon>Agaricomycotina</taxon>
        <taxon>Agaricomycetes</taxon>
        <taxon>Agaricomycetidae</taxon>
        <taxon>Agaricales</taxon>
        <taxon>Marasmiineae</taxon>
        <taxon>Mycenaceae</taxon>
        <taxon>Roridomyces</taxon>
    </lineage>
</organism>
<feature type="compositionally biased region" description="Pro residues" evidence="1">
    <location>
        <begin position="539"/>
        <end position="549"/>
    </location>
</feature>
<dbReference type="GO" id="GO:0005681">
    <property type="term" value="C:spliceosomal complex"/>
    <property type="evidence" value="ECO:0007669"/>
    <property type="project" value="TreeGrafter"/>
</dbReference>
<name>A0AAD7BG25_9AGAR</name>
<dbReference type="Proteomes" id="UP001221142">
    <property type="component" value="Unassembled WGS sequence"/>
</dbReference>
<dbReference type="PANTHER" id="PTHR13361:SF1">
    <property type="entry name" value="WW DOMAIN-BINDING PROTEIN 11"/>
    <property type="match status" value="1"/>
</dbReference>
<feature type="region of interest" description="Disordered" evidence="1">
    <location>
        <begin position="462"/>
        <end position="692"/>
    </location>
</feature>
<comment type="caution">
    <text evidence="2">The sequence shown here is derived from an EMBL/GenBank/DDBJ whole genome shotgun (WGS) entry which is preliminary data.</text>
</comment>
<protein>
    <submittedName>
        <fullName evidence="2">Uncharacterized protein</fullName>
    </submittedName>
</protein>
<dbReference type="PANTHER" id="PTHR13361">
    <property type="entry name" value="WW DOMAIN-BINDING PROTEIN 11"/>
    <property type="match status" value="1"/>
</dbReference>
<feature type="compositionally biased region" description="Polar residues" evidence="1">
    <location>
        <begin position="580"/>
        <end position="590"/>
    </location>
</feature>
<gene>
    <name evidence="2" type="ORF">FB45DRAFT_1007233</name>
</gene>
<feature type="compositionally biased region" description="Basic and acidic residues" evidence="1">
    <location>
        <begin position="649"/>
        <end position="658"/>
    </location>
</feature>
<keyword evidence="3" id="KW-1185">Reference proteome</keyword>
<dbReference type="EMBL" id="JARKIF010000018">
    <property type="protein sequence ID" value="KAJ7619744.1"/>
    <property type="molecule type" value="Genomic_DNA"/>
</dbReference>
<feature type="compositionally biased region" description="Low complexity" evidence="1">
    <location>
        <begin position="554"/>
        <end position="579"/>
    </location>
</feature>
<evidence type="ECO:0000256" key="1">
    <source>
        <dbReference type="SAM" id="MobiDB-lite"/>
    </source>
</evidence>
<feature type="compositionally biased region" description="Polar residues" evidence="1">
    <location>
        <begin position="897"/>
        <end position="914"/>
    </location>
</feature>
<accession>A0AAD7BG25</accession>
<feature type="compositionally biased region" description="Acidic residues" evidence="1">
    <location>
        <begin position="624"/>
        <end position="633"/>
    </location>
</feature>
<dbReference type="AlphaFoldDB" id="A0AAD7BG25"/>